<feature type="chain" id="PRO_5046603821" evidence="2">
    <location>
        <begin position="19"/>
        <end position="786"/>
    </location>
</feature>
<dbReference type="NCBIfam" id="TIGR04183">
    <property type="entry name" value="Por_Secre_tail"/>
    <property type="match status" value="1"/>
</dbReference>
<reference evidence="5 6" key="1">
    <citation type="submission" date="2022-03" db="EMBL/GenBank/DDBJ databases">
        <title>Chryseobacterium sp. isolated from particulate matters in swine house.</title>
        <authorList>
            <person name="Won M."/>
            <person name="Kim S.-J."/>
            <person name="Kwon S.-W."/>
        </authorList>
    </citation>
    <scope>NUCLEOTIDE SEQUENCE [LARGE SCALE GENOMIC DNA]</scope>
    <source>
        <strain evidence="5 6">SC2-2</strain>
    </source>
</reference>
<keyword evidence="6" id="KW-1185">Reference proteome</keyword>
<dbReference type="Gene3D" id="2.60.40.10">
    <property type="entry name" value="Immunoglobulins"/>
    <property type="match status" value="2"/>
</dbReference>
<feature type="domain" description="GEVED" evidence="4">
    <location>
        <begin position="354"/>
        <end position="442"/>
    </location>
</feature>
<dbReference type="InterPro" id="IPR013783">
    <property type="entry name" value="Ig-like_fold"/>
</dbReference>
<dbReference type="SUPFAM" id="SSF49265">
    <property type="entry name" value="Fibronectin type III"/>
    <property type="match status" value="1"/>
</dbReference>
<evidence type="ECO:0000313" key="5">
    <source>
        <dbReference type="EMBL" id="UOE40404.1"/>
    </source>
</evidence>
<dbReference type="InterPro" id="IPR045474">
    <property type="entry name" value="GEVED"/>
</dbReference>
<feature type="domain" description="GEVED" evidence="4">
    <location>
        <begin position="609"/>
        <end position="699"/>
    </location>
</feature>
<dbReference type="Proteomes" id="UP000831460">
    <property type="component" value="Chromosome"/>
</dbReference>
<dbReference type="InterPro" id="IPR026444">
    <property type="entry name" value="Secre_tail"/>
</dbReference>
<evidence type="ECO:0000259" key="4">
    <source>
        <dbReference type="Pfam" id="PF20009"/>
    </source>
</evidence>
<feature type="domain" description="Secretion system C-terminal sorting" evidence="3">
    <location>
        <begin position="718"/>
        <end position="779"/>
    </location>
</feature>
<dbReference type="InterPro" id="IPR036116">
    <property type="entry name" value="FN3_sf"/>
</dbReference>
<evidence type="ECO:0000259" key="3">
    <source>
        <dbReference type="Pfam" id="PF18962"/>
    </source>
</evidence>
<protein>
    <submittedName>
        <fullName evidence="5">T9SS type A sorting domain-containing protein</fullName>
    </submittedName>
</protein>
<organism evidence="5 6">
    <name type="scientific">Chryseobacterium suipulveris</name>
    <dbReference type="NCBI Taxonomy" id="2929800"/>
    <lineage>
        <taxon>Bacteria</taxon>
        <taxon>Pseudomonadati</taxon>
        <taxon>Bacteroidota</taxon>
        <taxon>Flavobacteriia</taxon>
        <taxon>Flavobacteriales</taxon>
        <taxon>Weeksellaceae</taxon>
        <taxon>Chryseobacterium group</taxon>
        <taxon>Chryseobacterium</taxon>
    </lineage>
</organism>
<gene>
    <name evidence="5" type="ORF">MTP09_10865</name>
</gene>
<dbReference type="Pfam" id="PF20009">
    <property type="entry name" value="GEVED"/>
    <property type="match status" value="2"/>
</dbReference>
<accession>A0ABY4BND1</accession>
<name>A0ABY4BND1_9FLAO</name>
<dbReference type="Pfam" id="PF18962">
    <property type="entry name" value="Por_Secre_tail"/>
    <property type="match status" value="1"/>
</dbReference>
<dbReference type="EMBL" id="CP094532">
    <property type="protein sequence ID" value="UOE40404.1"/>
    <property type="molecule type" value="Genomic_DNA"/>
</dbReference>
<keyword evidence="1 2" id="KW-0732">Signal</keyword>
<evidence type="ECO:0000256" key="2">
    <source>
        <dbReference type="SAM" id="SignalP"/>
    </source>
</evidence>
<proteinExistence type="predicted"/>
<evidence type="ECO:0000313" key="6">
    <source>
        <dbReference type="Proteomes" id="UP000831460"/>
    </source>
</evidence>
<sequence>MKKLLLSCFLALGIGANAQFNFTGDFEDQGANGAYGQFGGGTIVAAAACNGAWGGQTAISASVTQSGWMVMSDAINQTSNGQKLTLTANWKKGATLTGTASLAYFVFDAGSNSWSIFEIGTPVTMTAAATTSCASLTATIPAGVLSPSKTYGFGVWVRRSGTSTGNFFVDDINFVQDIPTGVPGCATVTAPTAGSTISGGNVRVSWNAVDQAGAYKVSIGSSSGASDVYSGTISGANYVDVQLATNSTFYLKVVPTNTLGDATGCTEIMFNTNANVAHCGPLTSTAPSAIAPIKSVNFAGMTNTSDPTATTIGTFPVHQDFTTGVAIPEVNPGSTYPLTVLGTTNGNPANGWAMSVFIDWNNDGDFLDAGEEYFNTTATMVRKAGVADNPIELIGNVAVPGTAAPGNVTMRVKYNFSGTSINSPLTSGCANMINGQVEDYIIKVAAPTAPPACATITAPTNGATNVPANNPITWNAVTGAQGYKVYIGTTSGGTDVANGTVVSTTSYTGAFTSGVTYYVKVVPYNAAGDATGCTEISFTAGAVVYCGPLSYPFVEPISNVTFANINNTTSAATGGAAHEDFTAIQGLVEQSGTYPISLNGNSDGPYSNYYVVFIDWNQNGKLDDAGEVYFGDGSIFLNNSTGTGTPVVGNITVPADAKLGVTRMRVKKEYSAAVPTAGNGFADPCATSGSFGQAEDYSLKVVGPGMAVSNVDKDKVSVYPNPFHDVLKISDVKGVKSISITDVSGRTVKTMKPSAELNLSSLNAGLYIVSLHMEDGSVKTVKAIKK</sequence>
<evidence type="ECO:0000256" key="1">
    <source>
        <dbReference type="ARBA" id="ARBA00022729"/>
    </source>
</evidence>
<feature type="signal peptide" evidence="2">
    <location>
        <begin position="1"/>
        <end position="18"/>
    </location>
</feature>
<dbReference type="RefSeq" id="WP_243548428.1">
    <property type="nucleotide sequence ID" value="NZ_CP094532.1"/>
</dbReference>